<keyword evidence="1" id="KW-0732">Signal</keyword>
<keyword evidence="4" id="KW-1185">Reference proteome</keyword>
<proteinExistence type="predicted"/>
<feature type="chain" id="PRO_5046871355" evidence="1">
    <location>
        <begin position="23"/>
        <end position="156"/>
    </location>
</feature>
<feature type="non-terminal residue" evidence="3">
    <location>
        <position position="156"/>
    </location>
</feature>
<dbReference type="EMBL" id="JBHSGV010000014">
    <property type="protein sequence ID" value="MFC4750230.1"/>
    <property type="molecule type" value="Genomic_DNA"/>
</dbReference>
<dbReference type="InterPro" id="IPR045619">
    <property type="entry name" value="DUF6443"/>
</dbReference>
<evidence type="ECO:0000259" key="2">
    <source>
        <dbReference type="Pfam" id="PF20041"/>
    </source>
</evidence>
<evidence type="ECO:0000313" key="4">
    <source>
        <dbReference type="Proteomes" id="UP001595935"/>
    </source>
</evidence>
<accession>A0ABV9PNQ7</accession>
<protein>
    <submittedName>
        <fullName evidence="3">DUF6443 domain-containing protein</fullName>
    </submittedName>
</protein>
<dbReference type="RefSeq" id="WP_246522497.1">
    <property type="nucleotide sequence ID" value="NZ_JAGYWA010000014.1"/>
</dbReference>
<gene>
    <name evidence="3" type="ORF">ACFO5S_22445</name>
</gene>
<evidence type="ECO:0000313" key="3">
    <source>
        <dbReference type="EMBL" id="MFC4750230.1"/>
    </source>
</evidence>
<feature type="domain" description="DUF6443" evidence="2">
    <location>
        <begin position="28"/>
        <end position="156"/>
    </location>
</feature>
<name>A0ABV9PNQ7_9FLAO</name>
<dbReference type="Proteomes" id="UP001595935">
    <property type="component" value="Unassembled WGS sequence"/>
</dbReference>
<sequence>MKKLIKILLVLCPVLAIGQTQTQNYINTVTYKKASLVKITTPSILQASQNITYFDGLGRPIQQIAGQQSNSGKDIITHIKYDGFGRQTQEYLPFKAETSTMTFDPAAEANVTSYYGSPNPALNGNPALEATSYPYSKKELEASPLNRVLKQAAPGN</sequence>
<dbReference type="Pfam" id="PF20041">
    <property type="entry name" value="DUF6443"/>
    <property type="match status" value="1"/>
</dbReference>
<evidence type="ECO:0000256" key="1">
    <source>
        <dbReference type="SAM" id="SignalP"/>
    </source>
</evidence>
<reference evidence="4" key="1">
    <citation type="journal article" date="2019" name="Int. J. Syst. Evol. Microbiol.">
        <title>The Global Catalogue of Microorganisms (GCM) 10K type strain sequencing project: providing services to taxonomists for standard genome sequencing and annotation.</title>
        <authorList>
            <consortium name="The Broad Institute Genomics Platform"/>
            <consortium name="The Broad Institute Genome Sequencing Center for Infectious Disease"/>
            <person name="Wu L."/>
            <person name="Ma J."/>
        </authorList>
    </citation>
    <scope>NUCLEOTIDE SEQUENCE [LARGE SCALE GENOMIC DNA]</scope>
    <source>
        <strain evidence="4">WYCCWR 13023</strain>
    </source>
</reference>
<feature type="signal peptide" evidence="1">
    <location>
        <begin position="1"/>
        <end position="22"/>
    </location>
</feature>
<comment type="caution">
    <text evidence="3">The sequence shown here is derived from an EMBL/GenBank/DDBJ whole genome shotgun (WGS) entry which is preliminary data.</text>
</comment>
<organism evidence="3 4">
    <name type="scientific">Flavobacterium branchiicola</name>
    <dbReference type="NCBI Taxonomy" id="1114875"/>
    <lineage>
        <taxon>Bacteria</taxon>
        <taxon>Pseudomonadati</taxon>
        <taxon>Bacteroidota</taxon>
        <taxon>Flavobacteriia</taxon>
        <taxon>Flavobacteriales</taxon>
        <taxon>Flavobacteriaceae</taxon>
        <taxon>Flavobacterium</taxon>
    </lineage>
</organism>